<evidence type="ECO:0000313" key="9">
    <source>
        <dbReference type="EMBL" id="MDO6415586.1"/>
    </source>
</evidence>
<comment type="similarity">
    <text evidence="1 7">Belongs to the peptidase M3 family.</text>
</comment>
<dbReference type="InterPro" id="IPR024077">
    <property type="entry name" value="Neurolysin/TOP_dom2"/>
</dbReference>
<accession>A0ABT8YB71</accession>
<name>A0ABT8YB71_9SPHN</name>
<dbReference type="Proteomes" id="UP001169764">
    <property type="component" value="Unassembled WGS sequence"/>
</dbReference>
<dbReference type="Gene3D" id="1.10.1370.10">
    <property type="entry name" value="Neurolysin, domain 3"/>
    <property type="match status" value="1"/>
</dbReference>
<feature type="domain" description="Peptidase M3A/M3B catalytic" evidence="8">
    <location>
        <begin position="231"/>
        <end position="669"/>
    </location>
</feature>
<evidence type="ECO:0000256" key="2">
    <source>
        <dbReference type="ARBA" id="ARBA00022670"/>
    </source>
</evidence>
<dbReference type="PANTHER" id="PTHR43660:SF1">
    <property type="entry name" value="DIPEPTIDYL CARBOXYPEPTIDASE"/>
    <property type="match status" value="1"/>
</dbReference>
<proteinExistence type="inferred from homology"/>
<dbReference type="EC" id="3.4.24.-" evidence="9"/>
<evidence type="ECO:0000256" key="1">
    <source>
        <dbReference type="ARBA" id="ARBA00006040"/>
    </source>
</evidence>
<dbReference type="EMBL" id="JAUOTP010000006">
    <property type="protein sequence ID" value="MDO6415586.1"/>
    <property type="molecule type" value="Genomic_DNA"/>
</dbReference>
<keyword evidence="4 7" id="KW-0378">Hydrolase</keyword>
<dbReference type="InterPro" id="IPR024079">
    <property type="entry name" value="MetalloPept_cat_dom_sf"/>
</dbReference>
<keyword evidence="5 7" id="KW-0862">Zinc</keyword>
<dbReference type="InterPro" id="IPR001567">
    <property type="entry name" value="Pept_M3A_M3B_dom"/>
</dbReference>
<keyword evidence="3 7" id="KW-0479">Metal-binding</keyword>
<dbReference type="Gene3D" id="1.10.1370.40">
    <property type="match status" value="1"/>
</dbReference>
<evidence type="ECO:0000256" key="7">
    <source>
        <dbReference type="RuleBase" id="RU003435"/>
    </source>
</evidence>
<reference evidence="9" key="1">
    <citation type="submission" date="2023-07" db="EMBL/GenBank/DDBJ databases">
        <authorList>
            <person name="Kim M."/>
        </authorList>
    </citation>
    <scope>NUCLEOTIDE SEQUENCE</scope>
    <source>
        <strain evidence="9">BIUV-7</strain>
    </source>
</reference>
<comment type="caution">
    <text evidence="9">The sequence shown here is derived from an EMBL/GenBank/DDBJ whole genome shotgun (WGS) entry which is preliminary data.</text>
</comment>
<sequence length="686" mass="75299">MTDAPGANLLLRAWDGPFGAPSFDAIHVADFLPAFEIAIAEHRREIDAITADPTPPGFDTVIAAMERAGERLSRVRRLFWMLASARSDDAIRSIEGDVSAMLSRHGASIDHDPTLFARVAAVHLARERLGLDAEQLRLTEKVHRGFVWGGAALEGEAKLRFAAIDERLAALSIRFGQNVLAATAGWTMLLDAQDLSGIPADVCEGAAQKAKSQGHEGRFLFTLDRGDFEVVLTYSDRRDIRERMWRAFTGRCDGGEHDNRPIIAEMLRLRQESARLLGYACYADYRLDGSMAAGPEAADALLRRVWAPARTQALAEGAVLQEMIDAEGGGFMLAAWDWRYHAERVRRAQHQVDMAAIRSHLRLGAVRDAAFAVAGRLYGLRFEQRPELPVYAADVLAWAVTNADGADVGLLYTDHLARADKHGGAWMGSLRVQEKMDGPVTPIVYVVANFARAADPLETALSLDEARTLFHEFGHALHMLLSDVTYPSLAGTAVARDFVEFPSKLMEHWIVAPEILRDLGMPEELIEAIGRVDDFGQGFATVELTASSIVDLAIHRADADGLDPAEFERRTLAEIGMPDAIAMRHRLPHFTHVFDGGYASAYYSYLWSEVLDEDAFGAFIEAGNVFDRGVAVRLRREVLAPGDSRDPLQSYIAFRGRAPDEAPLLAARRLIADGGIADTAVVRDGV</sequence>
<dbReference type="InterPro" id="IPR034005">
    <property type="entry name" value="M3A_DCP"/>
</dbReference>
<gene>
    <name evidence="9" type="ORF">Q4F19_14445</name>
</gene>
<evidence type="ECO:0000256" key="6">
    <source>
        <dbReference type="ARBA" id="ARBA00023049"/>
    </source>
</evidence>
<protein>
    <submittedName>
        <fullName evidence="9">M3 family metallopeptidase</fullName>
        <ecNumber evidence="9">3.4.24.-</ecNumber>
    </submittedName>
</protein>
<dbReference type="Pfam" id="PF01432">
    <property type="entry name" value="Peptidase_M3"/>
    <property type="match status" value="1"/>
</dbReference>
<keyword evidence="6 7" id="KW-0482">Metalloprotease</keyword>
<evidence type="ECO:0000256" key="3">
    <source>
        <dbReference type="ARBA" id="ARBA00022723"/>
    </source>
</evidence>
<evidence type="ECO:0000313" key="10">
    <source>
        <dbReference type="Proteomes" id="UP001169764"/>
    </source>
</evidence>
<dbReference type="SUPFAM" id="SSF55486">
    <property type="entry name" value="Metalloproteases ('zincins'), catalytic domain"/>
    <property type="match status" value="1"/>
</dbReference>
<evidence type="ECO:0000256" key="4">
    <source>
        <dbReference type="ARBA" id="ARBA00022801"/>
    </source>
</evidence>
<evidence type="ECO:0000256" key="5">
    <source>
        <dbReference type="ARBA" id="ARBA00022833"/>
    </source>
</evidence>
<comment type="cofactor">
    <cofactor evidence="7">
        <name>Zn(2+)</name>
        <dbReference type="ChEBI" id="CHEBI:29105"/>
    </cofactor>
    <text evidence="7">Binds 1 zinc ion.</text>
</comment>
<dbReference type="PANTHER" id="PTHR43660">
    <property type="entry name" value="DIPEPTIDYL CARBOXYPEPTIDASE"/>
    <property type="match status" value="1"/>
</dbReference>
<organism evidence="9 10">
    <name type="scientific">Sphingomonas natans</name>
    <dbReference type="NCBI Taxonomy" id="3063330"/>
    <lineage>
        <taxon>Bacteria</taxon>
        <taxon>Pseudomonadati</taxon>
        <taxon>Pseudomonadota</taxon>
        <taxon>Alphaproteobacteria</taxon>
        <taxon>Sphingomonadales</taxon>
        <taxon>Sphingomonadaceae</taxon>
        <taxon>Sphingomonas</taxon>
    </lineage>
</organism>
<dbReference type="InterPro" id="IPR045090">
    <property type="entry name" value="Pept_M3A_M3B"/>
</dbReference>
<dbReference type="CDD" id="cd06456">
    <property type="entry name" value="M3A_DCP"/>
    <property type="match status" value="1"/>
</dbReference>
<dbReference type="GO" id="GO:0016787">
    <property type="term" value="F:hydrolase activity"/>
    <property type="evidence" value="ECO:0007669"/>
    <property type="project" value="UniProtKB-KW"/>
</dbReference>
<dbReference type="Gene3D" id="3.40.390.10">
    <property type="entry name" value="Collagenase (Catalytic Domain)"/>
    <property type="match status" value="1"/>
</dbReference>
<keyword evidence="2 7" id="KW-0645">Protease</keyword>
<evidence type="ECO:0000259" key="8">
    <source>
        <dbReference type="Pfam" id="PF01432"/>
    </source>
</evidence>
<keyword evidence="10" id="KW-1185">Reference proteome</keyword>